<keyword evidence="7" id="KW-1185">Reference proteome</keyword>
<dbReference type="Pfam" id="PF00372">
    <property type="entry name" value="Hemocyanin_M"/>
    <property type="match status" value="1"/>
</dbReference>
<dbReference type="InterPro" id="IPR000896">
    <property type="entry name" value="Hemocyanin/hexamerin_mid_dom"/>
</dbReference>
<dbReference type="SUPFAM" id="SSF81296">
    <property type="entry name" value="E set domains"/>
    <property type="match status" value="1"/>
</dbReference>
<protein>
    <recommendedName>
        <fullName evidence="5">Tyrosinase copper-binding domain-containing protein</fullName>
    </recommendedName>
</protein>
<comment type="similarity">
    <text evidence="1">Belongs to the tyrosinase family. Hemocyanin subfamily.</text>
</comment>
<dbReference type="InterPro" id="IPR013788">
    <property type="entry name" value="Hemocyanin/hexamerin"/>
</dbReference>
<dbReference type="Proteomes" id="UP001642540">
    <property type="component" value="Unassembled WGS sequence"/>
</dbReference>
<dbReference type="Gene3D" id="1.20.1370.10">
    <property type="entry name" value="Hemocyanin, N-terminal domain"/>
    <property type="match status" value="1"/>
</dbReference>
<dbReference type="Gene3D" id="1.10.1280.10">
    <property type="entry name" value="Di-copper center containing domain from catechol oxidase"/>
    <property type="match status" value="1"/>
</dbReference>
<evidence type="ECO:0000256" key="1">
    <source>
        <dbReference type="ARBA" id="ARBA00009470"/>
    </source>
</evidence>
<organism evidence="6 7">
    <name type="scientific">Orchesella dallaii</name>
    <dbReference type="NCBI Taxonomy" id="48710"/>
    <lineage>
        <taxon>Eukaryota</taxon>
        <taxon>Metazoa</taxon>
        <taxon>Ecdysozoa</taxon>
        <taxon>Arthropoda</taxon>
        <taxon>Hexapoda</taxon>
        <taxon>Collembola</taxon>
        <taxon>Entomobryomorpha</taxon>
        <taxon>Entomobryoidea</taxon>
        <taxon>Orchesellidae</taxon>
        <taxon>Orchesellinae</taxon>
        <taxon>Orchesella</taxon>
    </lineage>
</organism>
<dbReference type="Gene3D" id="2.60.40.1520">
    <property type="entry name" value="Hemocyanin, C-terminal domain"/>
    <property type="match status" value="1"/>
</dbReference>
<comment type="caution">
    <text evidence="6">The sequence shown here is derived from an EMBL/GenBank/DDBJ whole genome shotgun (WGS) entry which is preliminary data.</text>
</comment>
<reference evidence="6 7" key="1">
    <citation type="submission" date="2024-08" db="EMBL/GenBank/DDBJ databases">
        <authorList>
            <person name="Cucini C."/>
            <person name="Frati F."/>
        </authorList>
    </citation>
    <scope>NUCLEOTIDE SEQUENCE [LARGE SCALE GENOMIC DNA]</scope>
</reference>
<dbReference type="PANTHER" id="PTHR11511">
    <property type="entry name" value="LARVAL STORAGE PROTEIN/PHENOLOXIDASE"/>
    <property type="match status" value="1"/>
</dbReference>
<feature type="region of interest" description="Disordered" evidence="3">
    <location>
        <begin position="466"/>
        <end position="499"/>
    </location>
</feature>
<feature type="compositionally biased region" description="Low complexity" evidence="3">
    <location>
        <begin position="98"/>
        <end position="118"/>
    </location>
</feature>
<evidence type="ECO:0000256" key="3">
    <source>
        <dbReference type="SAM" id="MobiDB-lite"/>
    </source>
</evidence>
<feature type="compositionally biased region" description="Low complexity" evidence="3">
    <location>
        <begin position="475"/>
        <end position="486"/>
    </location>
</feature>
<gene>
    <name evidence="6" type="ORF">ODALV1_LOCUS21075</name>
</gene>
<keyword evidence="4" id="KW-0732">Signal</keyword>
<dbReference type="PANTHER" id="PTHR11511:SF5">
    <property type="entry name" value="FAT-BODY PROTEIN 1-RELATED"/>
    <property type="match status" value="1"/>
</dbReference>
<evidence type="ECO:0000313" key="6">
    <source>
        <dbReference type="EMBL" id="CAL8125681.1"/>
    </source>
</evidence>
<dbReference type="InterPro" id="IPR008922">
    <property type="entry name" value="Di-copper_centre_dom_sf"/>
</dbReference>
<dbReference type="InterPro" id="IPR005203">
    <property type="entry name" value="Hemocyanin_C"/>
</dbReference>
<evidence type="ECO:0000256" key="4">
    <source>
        <dbReference type="SAM" id="SignalP"/>
    </source>
</evidence>
<dbReference type="EMBL" id="CAXLJM020000069">
    <property type="protein sequence ID" value="CAL8125681.1"/>
    <property type="molecule type" value="Genomic_DNA"/>
</dbReference>
<name>A0ABP1RES0_9HEXA</name>
<dbReference type="SUPFAM" id="SSF48056">
    <property type="entry name" value="Di-copper centre-containing domain"/>
    <property type="match status" value="1"/>
</dbReference>
<dbReference type="InterPro" id="IPR037020">
    <property type="entry name" value="Hemocyanin_C_sf"/>
</dbReference>
<dbReference type="PRINTS" id="PR00187">
    <property type="entry name" value="HAEMOCYANIN"/>
</dbReference>
<feature type="compositionally biased region" description="Basic residues" evidence="3">
    <location>
        <begin position="560"/>
        <end position="573"/>
    </location>
</feature>
<feature type="signal peptide" evidence="4">
    <location>
        <begin position="1"/>
        <end position="35"/>
    </location>
</feature>
<feature type="compositionally biased region" description="Low complexity" evidence="3">
    <location>
        <begin position="143"/>
        <end position="155"/>
    </location>
</feature>
<dbReference type="PROSITE" id="PS00498">
    <property type="entry name" value="TYROSINASE_2"/>
    <property type="match status" value="1"/>
</dbReference>
<feature type="chain" id="PRO_5045076773" description="Tyrosinase copper-binding domain-containing protein" evidence="4">
    <location>
        <begin position="36"/>
        <end position="1136"/>
    </location>
</feature>
<feature type="domain" description="Tyrosinase copper-binding" evidence="5">
    <location>
        <begin position="804"/>
        <end position="815"/>
    </location>
</feature>
<dbReference type="PROSITE" id="PS00209">
    <property type="entry name" value="HEMOCYANIN_1"/>
    <property type="match status" value="1"/>
</dbReference>
<sequence length="1136" mass="129564">MVFSHCDPTRHSRSFWVLSIVLLFFSFHRSVLVSGEPFNNNDNNGFVDSNHDLIATASDNQDLLAIPSEPHPDFQSGPVTAYAFDNVAVESKNGGQGRSSSVVVVPPPQQQEQNQGTQAEESSQRMRRRKPVVTAAPVTQQSEIHPQHQQEQLHQQPQQFLPIIQQYHEPQQFYYAAPAYTAPVVPIIPQYVEEQPQIYIQDPYVLQQPQEYPVAELASGSGIGHAGFLDIYQDIVKHPYKLVTYFAKLVKQVKVPKEHYINVVSFVGVYLLTCEATTGNKPSHKEWSYHAGRRFVPALPVDQKLQLEFLKLFEGSHFNEDNSGSSSEEDFSGELAEIDELCPKGTFFYSLSPMHIEAWTQLQRLFVAQRGPAEVLSLAKDLLYQQKVHPKIWYLGLIAAAQERPDMTGFNLAFIIDAMPDLFIPAHLIKDDMERYRSLARNLIDNKKRVRRGVETIALVPRNTTHIRKMSKSVSSTSTTSSSTTTQRPIPDSASSEVSGEFIGLDGSINKKEENTPVVAVDDAKVSEYKYRQGGRGQGGQGGSHKRNRHKGGKGEQHHGKGHGKGKGKGKGHDKHEKEEKCIRVDGRVGHDNGVENRLWYWREDLMLNQHHWYWHQVNPLNATRHPDRRAELFFFMHRAFLARYNAERLSNGLHRTYSIDFQSGGIIHEGYNSHLADLASGKFWMPRPPKQPLTDLIHIDDPNFARNIIFPDVMDVYNRLLKAVKLGKMVNTNGKYLSIRHSMGIDPFANTVEATNISVNPLYYDTFGIHNSGHMIIAWNADPFYKLHAPPGVMADQAVSMRDPSFYPYHVFLDNLFEKFKATLPPYKIIGGEYPLLWRGVEIHHVELISKTSDGPNQLRTFWTDRIFPLEPGVDGSIEEVAEEDHAQVCAMHLAHEPFIFKIVVERKPCAKTKSGKGTIRIFMAPRYDEKGRRLHLKEQRRLMFQLDAFQVKLRVGKNIITRRSHDSALTKPWSTSLKDMKLMAKHPSETAEFCGCGFPQHLYIPKGTKEGMPFDLFVMATNFDEDRVQDSPKDLQFPEPCNSPYIFCGRPNRRYPDARPMGYPFDRPMFKPPIPCKPGHSFLSILCQNFNLVFHKPIDTLEHFVKKAPNMKMTVFDIKHFDHLVKNFHQQQSE</sequence>
<evidence type="ECO:0000313" key="7">
    <source>
        <dbReference type="Proteomes" id="UP001642540"/>
    </source>
</evidence>
<keyword evidence="2" id="KW-0758">Storage protein</keyword>
<accession>A0ABP1RES0</accession>
<dbReference type="Pfam" id="PF03723">
    <property type="entry name" value="Hemocyanin_C"/>
    <property type="match status" value="1"/>
</dbReference>
<evidence type="ECO:0000259" key="5">
    <source>
        <dbReference type="PROSITE" id="PS00498"/>
    </source>
</evidence>
<evidence type="ECO:0000256" key="2">
    <source>
        <dbReference type="ARBA" id="ARBA00022761"/>
    </source>
</evidence>
<dbReference type="InterPro" id="IPR014756">
    <property type="entry name" value="Ig_E-set"/>
</dbReference>
<feature type="region of interest" description="Disordered" evidence="3">
    <location>
        <begin position="92"/>
        <end position="155"/>
    </location>
</feature>
<dbReference type="InterPro" id="IPR002227">
    <property type="entry name" value="Tyrosinase_Cu-bd"/>
</dbReference>
<proteinExistence type="inferred from homology"/>
<dbReference type="InterPro" id="IPR036697">
    <property type="entry name" value="Hemocyanin_N_sf"/>
</dbReference>
<feature type="region of interest" description="Disordered" evidence="3">
    <location>
        <begin position="529"/>
        <end position="581"/>
    </location>
</feature>
<feature type="compositionally biased region" description="Gly residues" evidence="3">
    <location>
        <begin position="534"/>
        <end position="543"/>
    </location>
</feature>